<dbReference type="Proteomes" id="UP001430149">
    <property type="component" value="Unassembled WGS sequence"/>
</dbReference>
<evidence type="ECO:0000313" key="1">
    <source>
        <dbReference type="EMBL" id="MBM7125526.1"/>
    </source>
</evidence>
<organism evidence="1 2">
    <name type="scientific">Dyella flava</name>
    <dbReference type="NCBI Taxonomy" id="1920170"/>
    <lineage>
        <taxon>Bacteria</taxon>
        <taxon>Pseudomonadati</taxon>
        <taxon>Pseudomonadota</taxon>
        <taxon>Gammaproteobacteria</taxon>
        <taxon>Lysobacterales</taxon>
        <taxon>Rhodanobacteraceae</taxon>
        <taxon>Dyella</taxon>
    </lineage>
</organism>
<name>A0ABS2K2R2_9GAMM</name>
<reference evidence="1" key="1">
    <citation type="submission" date="2020-10" db="EMBL/GenBank/DDBJ databases">
        <title>Phylogeny of dyella-like bacteria.</title>
        <authorList>
            <person name="Fu J."/>
        </authorList>
    </citation>
    <scope>NUCLEOTIDE SEQUENCE</scope>
    <source>
        <strain evidence="1">DHOC52</strain>
    </source>
</reference>
<protein>
    <submittedName>
        <fullName evidence="1">Uncharacterized protein</fullName>
    </submittedName>
</protein>
<proteinExistence type="predicted"/>
<comment type="caution">
    <text evidence="1">The sequence shown here is derived from an EMBL/GenBank/DDBJ whole genome shotgun (WGS) entry which is preliminary data.</text>
</comment>
<gene>
    <name evidence="1" type="ORF">ISP19_09050</name>
</gene>
<evidence type="ECO:0000313" key="2">
    <source>
        <dbReference type="Proteomes" id="UP001430149"/>
    </source>
</evidence>
<dbReference type="EMBL" id="JADIKE010000034">
    <property type="protein sequence ID" value="MBM7125526.1"/>
    <property type="molecule type" value="Genomic_DNA"/>
</dbReference>
<dbReference type="RefSeq" id="WP_204681044.1">
    <property type="nucleotide sequence ID" value="NZ_BSNR01000015.1"/>
</dbReference>
<keyword evidence="2" id="KW-1185">Reference proteome</keyword>
<accession>A0ABS2K2R2</accession>
<sequence>MNKFLSYLLPFIAIFAFASLMEWYDARPVPGEPATVALVREFGSIPIPTAHVPVDNLTVLNRGSAIRVVRYFRAYQTANSILSYYEGALPGLGWQLADTTQRNSAEPTVRFCRAGRSLVIDAVPGENATTYYVGLAWAKRRDSDVYCPGSGAGIGATH</sequence>